<dbReference type="GO" id="GO:0005856">
    <property type="term" value="C:cytoskeleton"/>
    <property type="evidence" value="ECO:0007669"/>
    <property type="project" value="TreeGrafter"/>
</dbReference>
<evidence type="ECO:0000313" key="5">
    <source>
        <dbReference type="Proteomes" id="UP000230423"/>
    </source>
</evidence>
<evidence type="ECO:0000256" key="1">
    <source>
        <dbReference type="ARBA" id="ARBA00006274"/>
    </source>
</evidence>
<dbReference type="SMART" id="SM01007">
    <property type="entry name" value="Aldolase_II"/>
    <property type="match status" value="1"/>
</dbReference>
<dbReference type="GO" id="GO:0005886">
    <property type="term" value="C:plasma membrane"/>
    <property type="evidence" value="ECO:0007669"/>
    <property type="project" value="UniProtKB-SubCell"/>
</dbReference>
<evidence type="ECO:0000259" key="3">
    <source>
        <dbReference type="SMART" id="SM01007"/>
    </source>
</evidence>
<dbReference type="InterPro" id="IPR036409">
    <property type="entry name" value="Aldolase_II/adducin_N_sf"/>
</dbReference>
<protein>
    <submittedName>
        <fullName evidence="4">Class II Aldolase and Adducin domain protein</fullName>
    </submittedName>
</protein>
<accession>A0A2G9V0T7</accession>
<dbReference type="PANTHER" id="PTHR10672:SF3">
    <property type="entry name" value="PROTEIN HU-LI TAI SHAO"/>
    <property type="match status" value="1"/>
</dbReference>
<dbReference type="GO" id="GO:0051015">
    <property type="term" value="F:actin filament binding"/>
    <property type="evidence" value="ECO:0007669"/>
    <property type="project" value="TreeGrafter"/>
</dbReference>
<dbReference type="AlphaFoldDB" id="A0A2G9V0T7"/>
<evidence type="ECO:0000256" key="2">
    <source>
        <dbReference type="SAM" id="MobiDB-lite"/>
    </source>
</evidence>
<dbReference type="Pfam" id="PF00596">
    <property type="entry name" value="Aldolase_II"/>
    <property type="match status" value="1"/>
</dbReference>
<feature type="domain" description="Class II aldolase/adducin N-terminal" evidence="3">
    <location>
        <begin position="101"/>
        <end position="230"/>
    </location>
</feature>
<sequence>MTAKGVSLKNEKERPSCFDPDDPDYVKDLQRPAVIKVIRQDSNSARGDSEQLKSLKRLSELKMHAGAKSLKTLPSVGASAVPIADLKSNDNYSVHEKMQRNKLASLFRLVDLFQWSLGIHNNITLRLRNDDNCVLINSFGLLYHEITAGSLVKLNLQGVIVDPGTTSLGINKSGFMLHSAIHSARPDVRCILHLNTAVVSAVASMTCGLLPLCQEAISIGSVAYHDNNVG</sequence>
<gene>
    <name evidence="4" type="ORF">TELCIR_01827</name>
</gene>
<dbReference type="GO" id="GO:0014069">
    <property type="term" value="C:postsynaptic density"/>
    <property type="evidence" value="ECO:0007669"/>
    <property type="project" value="TreeGrafter"/>
</dbReference>
<organism evidence="4 5">
    <name type="scientific">Teladorsagia circumcincta</name>
    <name type="common">Brown stomach worm</name>
    <name type="synonym">Ostertagia circumcincta</name>
    <dbReference type="NCBI Taxonomy" id="45464"/>
    <lineage>
        <taxon>Eukaryota</taxon>
        <taxon>Metazoa</taxon>
        <taxon>Ecdysozoa</taxon>
        <taxon>Nematoda</taxon>
        <taxon>Chromadorea</taxon>
        <taxon>Rhabditida</taxon>
        <taxon>Rhabditina</taxon>
        <taxon>Rhabditomorpha</taxon>
        <taxon>Strongyloidea</taxon>
        <taxon>Trichostrongylidae</taxon>
        <taxon>Teladorsagia</taxon>
    </lineage>
</organism>
<dbReference type="Gene3D" id="3.40.225.10">
    <property type="entry name" value="Class II aldolase/adducin N-terminal domain"/>
    <property type="match status" value="1"/>
</dbReference>
<evidence type="ECO:0000313" key="4">
    <source>
        <dbReference type="EMBL" id="PIO76119.1"/>
    </source>
</evidence>
<dbReference type="OrthoDB" id="3238794at2759"/>
<dbReference type="EMBL" id="KZ345079">
    <property type="protein sequence ID" value="PIO76119.1"/>
    <property type="molecule type" value="Genomic_DNA"/>
</dbReference>
<dbReference type="InterPro" id="IPR001303">
    <property type="entry name" value="Aldolase_II/adducin_N"/>
</dbReference>
<comment type="similarity">
    <text evidence="1">Belongs to the aldolase class II family. Adducin subfamily.</text>
</comment>
<dbReference type="Proteomes" id="UP000230423">
    <property type="component" value="Unassembled WGS sequence"/>
</dbReference>
<proteinExistence type="inferred from homology"/>
<keyword evidence="5" id="KW-1185">Reference proteome</keyword>
<reference evidence="4 5" key="1">
    <citation type="submission" date="2015-09" db="EMBL/GenBank/DDBJ databases">
        <title>Draft genome of the parasitic nematode Teladorsagia circumcincta isolate WARC Sus (inbred).</title>
        <authorList>
            <person name="Mitreva M."/>
        </authorList>
    </citation>
    <scope>NUCLEOTIDE SEQUENCE [LARGE SCALE GENOMIC DNA]</scope>
    <source>
        <strain evidence="4 5">S</strain>
    </source>
</reference>
<name>A0A2G9V0T7_TELCI</name>
<dbReference type="PANTHER" id="PTHR10672">
    <property type="entry name" value="ADDUCIN"/>
    <property type="match status" value="1"/>
</dbReference>
<feature type="region of interest" description="Disordered" evidence="2">
    <location>
        <begin position="1"/>
        <end position="23"/>
    </location>
</feature>
<dbReference type="InterPro" id="IPR051017">
    <property type="entry name" value="Aldolase-II_Adducin_sf"/>
</dbReference>
<dbReference type="SUPFAM" id="SSF53639">
    <property type="entry name" value="AraD/HMP-PK domain-like"/>
    <property type="match status" value="1"/>
</dbReference>